<sequence>MKDTNLPDGWIELPIEKLAQITTGSRDTKDREENGEYPFFVRSQTVERINSVGFDGEGVLTAGDGVGTGKIFHYINGKCDFHQRVYLVHSFSPAISGRYFYFYFRSFFYDRIMSMTAKSSVDSVRREMIADMLVRLPENPREQNRIVEALSDADALIEGLERLIAKKRLIKQGAMQDLLTAKRRLPGFSGEWEKTPLGDIGPFVGGGTPSMAREDFWKDGTVPWVSSSDVRIGELHGAERLITNAAVKGSSTRVVEHGSILFVTRSGILRRFQPVMINSVPVAINQDIKALLPRSSAYSPRYVFHAAVASGDQILRDCMKTGTTVESIDLNALRRFQINCPQDQAEQDAIAAALTDMDAEIQALETRLEKARQVKEGMMQNLLTGRIRLV</sequence>
<accession>A0A4R3J2D3</accession>
<dbReference type="GO" id="GO:0009307">
    <property type="term" value="P:DNA restriction-modification system"/>
    <property type="evidence" value="ECO:0007669"/>
    <property type="project" value="UniProtKB-KW"/>
</dbReference>
<keyword evidence="4" id="KW-0175">Coiled coil</keyword>
<dbReference type="Pfam" id="PF01420">
    <property type="entry name" value="Methylase_S"/>
    <property type="match status" value="2"/>
</dbReference>
<dbReference type="SUPFAM" id="SSF116734">
    <property type="entry name" value="DNA methylase specificity domain"/>
    <property type="match status" value="2"/>
</dbReference>
<comment type="similarity">
    <text evidence="1">Belongs to the type-I restriction system S methylase family.</text>
</comment>
<dbReference type="OrthoDB" id="512700at2"/>
<dbReference type="Gene3D" id="3.90.220.20">
    <property type="entry name" value="DNA methylase specificity domains"/>
    <property type="match status" value="2"/>
</dbReference>
<reference evidence="6 7" key="1">
    <citation type="submission" date="2019-03" db="EMBL/GenBank/DDBJ databases">
        <title>Genomic Encyclopedia of Type Strains, Phase IV (KMG-IV): sequencing the most valuable type-strain genomes for metagenomic binning, comparative biology and taxonomic classification.</title>
        <authorList>
            <person name="Goeker M."/>
        </authorList>
    </citation>
    <scope>NUCLEOTIDE SEQUENCE [LARGE SCALE GENOMIC DNA]</scope>
    <source>
        <strain evidence="6 7">DSM 104836</strain>
    </source>
</reference>
<dbReference type="PANTHER" id="PTHR30408:SF12">
    <property type="entry name" value="TYPE I RESTRICTION ENZYME MJAVIII SPECIFICITY SUBUNIT"/>
    <property type="match status" value="1"/>
</dbReference>
<dbReference type="CDD" id="cd17249">
    <property type="entry name" value="RMtype1_S_EcoR124I-TRD2-CR2_like"/>
    <property type="match status" value="1"/>
</dbReference>
<evidence type="ECO:0000259" key="5">
    <source>
        <dbReference type="Pfam" id="PF01420"/>
    </source>
</evidence>
<evidence type="ECO:0000256" key="3">
    <source>
        <dbReference type="ARBA" id="ARBA00023125"/>
    </source>
</evidence>
<feature type="domain" description="Type I restriction modification DNA specificity" evidence="5">
    <location>
        <begin position="7"/>
        <end position="161"/>
    </location>
</feature>
<dbReference type="Gene3D" id="1.10.287.1120">
    <property type="entry name" value="Bipartite methylase S protein"/>
    <property type="match status" value="2"/>
</dbReference>
<evidence type="ECO:0000313" key="7">
    <source>
        <dbReference type="Proteomes" id="UP000295696"/>
    </source>
</evidence>
<dbReference type="EMBL" id="SLZU01000024">
    <property type="protein sequence ID" value="TCS58963.1"/>
    <property type="molecule type" value="Genomic_DNA"/>
</dbReference>
<name>A0A4R3J2D3_9RHOB</name>
<dbReference type="AlphaFoldDB" id="A0A4R3J2D3"/>
<evidence type="ECO:0000256" key="2">
    <source>
        <dbReference type="ARBA" id="ARBA00022747"/>
    </source>
</evidence>
<dbReference type="PANTHER" id="PTHR30408">
    <property type="entry name" value="TYPE-1 RESTRICTION ENZYME ECOKI SPECIFICITY PROTEIN"/>
    <property type="match status" value="1"/>
</dbReference>
<proteinExistence type="inferred from homology"/>
<dbReference type="InterPro" id="IPR044946">
    <property type="entry name" value="Restrct_endonuc_typeI_TRD_sf"/>
</dbReference>
<organism evidence="6 7">
    <name type="scientific">Primorskyibacter sedentarius</name>
    <dbReference type="NCBI Taxonomy" id="745311"/>
    <lineage>
        <taxon>Bacteria</taxon>
        <taxon>Pseudomonadati</taxon>
        <taxon>Pseudomonadota</taxon>
        <taxon>Alphaproteobacteria</taxon>
        <taxon>Rhodobacterales</taxon>
        <taxon>Roseobacteraceae</taxon>
        <taxon>Primorskyibacter</taxon>
    </lineage>
</organism>
<feature type="coiled-coil region" evidence="4">
    <location>
        <begin position="354"/>
        <end position="381"/>
    </location>
</feature>
<protein>
    <submittedName>
        <fullName evidence="6">Type I restriction enzyme S subunit</fullName>
    </submittedName>
</protein>
<evidence type="ECO:0000256" key="1">
    <source>
        <dbReference type="ARBA" id="ARBA00010923"/>
    </source>
</evidence>
<dbReference type="RefSeq" id="WP_132248432.1">
    <property type="nucleotide sequence ID" value="NZ_SLZU01000024.1"/>
</dbReference>
<dbReference type="Proteomes" id="UP000295696">
    <property type="component" value="Unassembled WGS sequence"/>
</dbReference>
<dbReference type="InterPro" id="IPR000055">
    <property type="entry name" value="Restrct_endonuc_typeI_TRD"/>
</dbReference>
<evidence type="ECO:0000256" key="4">
    <source>
        <dbReference type="SAM" id="Coils"/>
    </source>
</evidence>
<comment type="caution">
    <text evidence="6">The sequence shown here is derived from an EMBL/GenBank/DDBJ whole genome shotgun (WGS) entry which is preliminary data.</text>
</comment>
<evidence type="ECO:0000313" key="6">
    <source>
        <dbReference type="EMBL" id="TCS58963.1"/>
    </source>
</evidence>
<keyword evidence="2" id="KW-0680">Restriction system</keyword>
<dbReference type="InterPro" id="IPR052021">
    <property type="entry name" value="Type-I_RS_S_subunit"/>
</dbReference>
<gene>
    <name evidence="6" type="ORF">EDD52_12436</name>
</gene>
<feature type="domain" description="Type I restriction modification DNA specificity" evidence="5">
    <location>
        <begin position="191"/>
        <end position="369"/>
    </location>
</feature>
<keyword evidence="7" id="KW-1185">Reference proteome</keyword>
<dbReference type="GO" id="GO:0003677">
    <property type="term" value="F:DNA binding"/>
    <property type="evidence" value="ECO:0007669"/>
    <property type="project" value="UniProtKB-KW"/>
</dbReference>
<keyword evidence="3" id="KW-0238">DNA-binding</keyword>